<evidence type="ECO:0000256" key="1">
    <source>
        <dbReference type="ARBA" id="ARBA00000971"/>
    </source>
</evidence>
<evidence type="ECO:0000313" key="13">
    <source>
        <dbReference type="EMBL" id="KAB4117487.1"/>
    </source>
</evidence>
<evidence type="ECO:0000313" key="30">
    <source>
        <dbReference type="EMBL" id="RGV46045.1"/>
    </source>
</evidence>
<dbReference type="EMBL" id="WCTY01000008">
    <property type="protein sequence ID" value="KAB4185794.1"/>
    <property type="molecule type" value="Genomic_DNA"/>
</dbReference>
<dbReference type="Proteomes" id="UP000431575">
    <property type="component" value="Unassembled WGS sequence"/>
</dbReference>
<dbReference type="PROSITE" id="PS50059">
    <property type="entry name" value="FKBP_PPIASE"/>
    <property type="match status" value="1"/>
</dbReference>
<dbReference type="Proteomes" id="UP000261295">
    <property type="component" value="Unassembled WGS sequence"/>
</dbReference>
<dbReference type="Proteomes" id="UP000095419">
    <property type="component" value="Unassembled WGS sequence"/>
</dbReference>
<dbReference type="Proteomes" id="UP000284640">
    <property type="component" value="Unassembled WGS sequence"/>
</dbReference>
<dbReference type="Proteomes" id="UP000260844">
    <property type="component" value="Unassembled WGS sequence"/>
</dbReference>
<evidence type="ECO:0000313" key="56">
    <source>
        <dbReference type="Proteomes" id="UP000438773"/>
    </source>
</evidence>
<dbReference type="EMBL" id="WCUG01000006">
    <property type="protein sequence ID" value="KAB4170796.1"/>
    <property type="molecule type" value="Genomic_DNA"/>
</dbReference>
<dbReference type="GO" id="GO:0003755">
    <property type="term" value="F:peptidyl-prolyl cis-trans isomerase activity"/>
    <property type="evidence" value="ECO:0007669"/>
    <property type="project" value="UniProtKB-UniRule"/>
</dbReference>
<evidence type="ECO:0000313" key="31">
    <source>
        <dbReference type="EMBL" id="RGZ50179.1"/>
    </source>
</evidence>
<dbReference type="Proteomes" id="UP000462376">
    <property type="component" value="Unassembled WGS sequence"/>
</dbReference>
<comment type="catalytic activity">
    <reaction evidence="1 3 4">
        <text>[protein]-peptidylproline (omega=180) = [protein]-peptidylproline (omega=0)</text>
        <dbReference type="Rhea" id="RHEA:16237"/>
        <dbReference type="Rhea" id="RHEA-COMP:10747"/>
        <dbReference type="Rhea" id="RHEA-COMP:10748"/>
        <dbReference type="ChEBI" id="CHEBI:83833"/>
        <dbReference type="ChEBI" id="CHEBI:83834"/>
        <dbReference type="EC" id="5.2.1.8"/>
    </reaction>
</comment>
<dbReference type="Proteomes" id="UP000432488">
    <property type="component" value="Unassembled WGS sequence"/>
</dbReference>
<dbReference type="PATRIC" id="fig|820.27.peg.1914"/>
<reference evidence="23 39" key="2">
    <citation type="journal article" date="2016" name="Nat. Biotechnol.">
        <title>Measurement of bacterial replication rates in microbial communities.</title>
        <authorList>
            <person name="Brown C.T."/>
            <person name="Olm M.R."/>
            <person name="Thomas B.C."/>
            <person name="Banfield J.F."/>
        </authorList>
    </citation>
    <scope>NUCLEOTIDE SEQUENCE [LARGE SCALE GENOMIC DNA]</scope>
    <source>
        <strain evidence="23">45_41</strain>
    </source>
</reference>
<reference evidence="41 42" key="5">
    <citation type="submission" date="2018-08" db="EMBL/GenBank/DDBJ databases">
        <title>A genome reference for cultivated species of the human gut microbiota.</title>
        <authorList>
            <person name="Zou Y."/>
            <person name="Xue W."/>
            <person name="Luo G."/>
        </authorList>
    </citation>
    <scope>NUCLEOTIDE SEQUENCE [LARGE SCALE GENOMIC DNA]</scope>
    <source>
        <strain evidence="30 50">AF14-42</strain>
        <strain evidence="29 47">AF17-20</strain>
        <strain evidence="35 46">AM18-14LB</strain>
        <strain evidence="34 49">AM27-46</strain>
        <strain evidence="33 48">AM34-25</strain>
        <strain evidence="32 51">AM39-1</strain>
        <strain evidence="31 45">AM50-4</strain>
        <strain evidence="28 43">OM07-9</strain>
        <strain evidence="27 42">TF09-22</strain>
        <strain evidence="26 41">TM04-30</strain>
        <strain evidence="25 44">TM10-17</strain>
    </source>
</reference>
<dbReference type="EMBL" id="WCUP01000005">
    <property type="protein sequence ID" value="KAB4109890.1"/>
    <property type="molecule type" value="Genomic_DNA"/>
</dbReference>
<evidence type="ECO:0000313" key="22">
    <source>
        <dbReference type="EMBL" id="MDC1899629.1"/>
    </source>
</evidence>
<dbReference type="Proteomes" id="UP000283684">
    <property type="component" value="Unassembled WGS sequence"/>
</dbReference>
<evidence type="ECO:0000313" key="32">
    <source>
        <dbReference type="EMBL" id="RHB71856.1"/>
    </source>
</evidence>
<evidence type="ECO:0000256" key="4">
    <source>
        <dbReference type="RuleBase" id="RU003915"/>
    </source>
</evidence>
<evidence type="ECO:0000313" key="16">
    <source>
        <dbReference type="EMBL" id="KAB4185794.1"/>
    </source>
</evidence>
<protein>
    <recommendedName>
        <fullName evidence="4">Peptidyl-prolyl cis-trans isomerase</fullName>
        <ecNumber evidence="4">5.2.1.8</ecNumber>
    </recommendedName>
</protein>
<keyword evidence="3 4" id="KW-0413">Isomerase</keyword>
<evidence type="ECO:0000313" key="23">
    <source>
        <dbReference type="EMBL" id="OKZ35366.1"/>
    </source>
</evidence>
<sequence>MKKSLLFLPFLLLLVGAFISCEEVEEAGKYDNWRERGEAFVDSIKRLTGENYVATAEQADAMELGKLYAIQTTASTSEGAQYVYCKKLVKNETGERPLYTGYHSKVNAYYYGTYVNGEEFDGCFDGYSAIDRDIPIPPVKEPTVFDSFVDFEVSGVVAGWAAALQLMRMGERWMLYIPYQSGYGINDYTAPYSTNTIPGGSLLTFDLQLVSFAE</sequence>
<dbReference type="Proteomes" id="UP000095614">
    <property type="component" value="Unassembled WGS sequence"/>
</dbReference>
<dbReference type="EMBL" id="QRJL01000006">
    <property type="protein sequence ID" value="RHH30894.1"/>
    <property type="molecule type" value="Genomic_DNA"/>
</dbReference>
<dbReference type="InterPro" id="IPR046357">
    <property type="entry name" value="PPIase_dom_sf"/>
</dbReference>
<evidence type="ECO:0000313" key="34">
    <source>
        <dbReference type="EMBL" id="RHE60187.1"/>
    </source>
</evidence>
<dbReference type="GeneID" id="99749876"/>
<evidence type="ECO:0000313" key="46">
    <source>
        <dbReference type="Proteomes" id="UP000283766"/>
    </source>
</evidence>
<dbReference type="Proteomes" id="UP000487221">
    <property type="component" value="Unassembled WGS sequence"/>
</dbReference>
<dbReference type="EMBL" id="NFHS01000002">
    <property type="protein sequence ID" value="OUN56240.1"/>
    <property type="molecule type" value="Genomic_DNA"/>
</dbReference>
<evidence type="ECO:0000313" key="42">
    <source>
        <dbReference type="Proteomes" id="UP000260874"/>
    </source>
</evidence>
<dbReference type="EMBL" id="WCUA01000001">
    <property type="protein sequence ID" value="KAB4188376.1"/>
    <property type="molecule type" value="Genomic_DNA"/>
</dbReference>
<evidence type="ECO:0000313" key="57">
    <source>
        <dbReference type="Proteomes" id="UP000441711"/>
    </source>
</evidence>
<dbReference type="EMBL" id="QSEE01000004">
    <property type="protein sequence ID" value="RGZ50179.1"/>
    <property type="molecule type" value="Genomic_DNA"/>
</dbReference>
<evidence type="ECO:0000313" key="27">
    <source>
        <dbReference type="EMBL" id="RGK84527.1"/>
    </source>
</evidence>
<reference evidence="20" key="8">
    <citation type="submission" date="2022-10" db="EMBL/GenBank/DDBJ databases">
        <title>Human gut microbiome strain richness.</title>
        <authorList>
            <person name="Chen-Liaw A."/>
        </authorList>
    </citation>
    <scope>NUCLEOTIDE SEQUENCE</scope>
    <source>
        <strain evidence="22">1001713st1_F9_1001713B170221_170320</strain>
        <strain evidence="21">1001713st2_A4_1001713B170214_170313</strain>
        <strain evidence="20">A1_m1001262Bd0_191120</strain>
    </source>
</reference>
<dbReference type="Gene3D" id="3.10.50.40">
    <property type="match status" value="1"/>
</dbReference>
<evidence type="ECO:0000313" key="49">
    <source>
        <dbReference type="Proteomes" id="UP000284640"/>
    </source>
</evidence>
<dbReference type="EMBL" id="QSHA01000009">
    <property type="protein sequence ID" value="RHB71856.1"/>
    <property type="molecule type" value="Genomic_DNA"/>
</dbReference>
<dbReference type="Proteomes" id="UP000441711">
    <property type="component" value="Unassembled WGS sequence"/>
</dbReference>
<dbReference type="OrthoDB" id="9814548at2"/>
<dbReference type="EMBL" id="QRXV01000011">
    <property type="protein sequence ID" value="RGU39208.1"/>
    <property type="molecule type" value="Genomic_DNA"/>
</dbReference>
<feature type="chain" id="PRO_5014530933" description="Peptidyl-prolyl cis-trans isomerase" evidence="5">
    <location>
        <begin position="21"/>
        <end position="214"/>
    </location>
</feature>
<dbReference type="EMBL" id="QSPV01000004">
    <property type="protein sequence ID" value="RGJ95668.1"/>
    <property type="molecule type" value="Genomic_DNA"/>
</dbReference>
<dbReference type="EMBL" id="WCUR01000019">
    <property type="protein sequence ID" value="KAB4117487.1"/>
    <property type="molecule type" value="Genomic_DNA"/>
</dbReference>
<evidence type="ECO:0000313" key="35">
    <source>
        <dbReference type="EMBL" id="RHH30894.1"/>
    </source>
</evidence>
<evidence type="ECO:0000313" key="18">
    <source>
        <dbReference type="EMBL" id="KAB4236553.1"/>
    </source>
</evidence>
<evidence type="ECO:0000313" key="44">
    <source>
        <dbReference type="Proteomes" id="UP000263754"/>
    </source>
</evidence>
<proteinExistence type="inferred from homology"/>
<comment type="similarity">
    <text evidence="4">Belongs to the FKBP-type PPIase family.</text>
</comment>
<reference evidence="24" key="4">
    <citation type="journal article" date="2018" name="BMC Genomics">
        <title>Whole genome sequencing and function prediction of 133 gut anaerobes isolated from chicken caecum in pure cultures.</title>
        <authorList>
            <person name="Medvecky M."/>
            <person name="Cejkova D."/>
            <person name="Polansky O."/>
            <person name="Karasova D."/>
            <person name="Kubasova T."/>
            <person name="Cizek A."/>
            <person name="Rychlik I."/>
        </authorList>
    </citation>
    <scope>NUCLEOTIDE SEQUENCE</scope>
    <source>
        <strain evidence="24">An67</strain>
    </source>
</reference>
<feature type="domain" description="PPIase FKBP-type" evidence="6">
    <location>
        <begin position="103"/>
        <end position="213"/>
    </location>
</feature>
<evidence type="ECO:0000313" key="37">
    <source>
        <dbReference type="Proteomes" id="UP000095614"/>
    </source>
</evidence>
<dbReference type="Proteomes" id="UP000285343">
    <property type="component" value="Unassembled WGS sequence"/>
</dbReference>
<evidence type="ECO:0000313" key="14">
    <source>
        <dbReference type="EMBL" id="KAB4123265.1"/>
    </source>
</evidence>
<evidence type="ECO:0000313" key="50">
    <source>
        <dbReference type="Proteomes" id="UP000285343"/>
    </source>
</evidence>
<evidence type="ECO:0000313" key="26">
    <source>
        <dbReference type="EMBL" id="RGJ95668.1"/>
    </source>
</evidence>
<keyword evidence="2 3" id="KW-0697">Rotamase</keyword>
<keyword evidence="5" id="KW-0732">Signal</keyword>
<evidence type="ECO:0000313" key="24">
    <source>
        <dbReference type="EMBL" id="OUN56240.1"/>
    </source>
</evidence>
<dbReference type="Proteomes" id="UP000434462">
    <property type="component" value="Unassembled WGS sequence"/>
</dbReference>
<dbReference type="EMBL" id="BQNL01000001">
    <property type="protein sequence ID" value="GKH12233.1"/>
    <property type="molecule type" value="Genomic_DNA"/>
</dbReference>
<dbReference type="Proteomes" id="UP001218502">
    <property type="component" value="Unassembled WGS sequence"/>
</dbReference>
<evidence type="ECO:0000313" key="17">
    <source>
        <dbReference type="EMBL" id="KAB4188376.1"/>
    </source>
</evidence>
<evidence type="ECO:0000313" key="10">
    <source>
        <dbReference type="EMBL" id="GKH12233.1"/>
    </source>
</evidence>
<dbReference type="PROSITE" id="PS51257">
    <property type="entry name" value="PROKAR_LIPOPROTEIN"/>
    <property type="match status" value="1"/>
</dbReference>
<dbReference type="EMBL" id="WCUQ01000008">
    <property type="protein sequence ID" value="KAB4123265.1"/>
    <property type="molecule type" value="Genomic_DNA"/>
</dbReference>
<evidence type="ECO:0000313" key="15">
    <source>
        <dbReference type="EMBL" id="KAB4170796.1"/>
    </source>
</evidence>
<dbReference type="Proteomes" id="UP000442334">
    <property type="component" value="Unassembled WGS sequence"/>
</dbReference>
<dbReference type="Proteomes" id="UP000263754">
    <property type="component" value="Unassembled WGS sequence"/>
</dbReference>
<reference evidence="40" key="3">
    <citation type="submission" date="2017-04" db="EMBL/GenBank/DDBJ databases">
        <title>Function of individual gut microbiota members based on whole genome sequencing of pure cultures obtained from chicken caecum.</title>
        <authorList>
            <person name="Medvecky M."/>
            <person name="Cejkova D."/>
            <person name="Polansky O."/>
            <person name="Karasova D."/>
            <person name="Kubasova T."/>
            <person name="Cizek A."/>
            <person name="Rychlik I."/>
        </authorList>
    </citation>
    <scope>NUCLEOTIDE SEQUENCE [LARGE SCALE GENOMIC DNA]</scope>
    <source>
        <strain evidence="40">An67</strain>
    </source>
</reference>
<dbReference type="Proteomes" id="UP000438773">
    <property type="component" value="Unassembled WGS sequence"/>
</dbReference>
<dbReference type="Proteomes" id="UP000433928">
    <property type="component" value="Unassembled WGS sequence"/>
</dbReference>
<dbReference type="Proteomes" id="UP000095788">
    <property type="component" value="Unassembled WGS sequence"/>
</dbReference>
<evidence type="ECO:0000313" key="38">
    <source>
        <dbReference type="Proteomes" id="UP000095788"/>
    </source>
</evidence>
<evidence type="ECO:0000313" key="48">
    <source>
        <dbReference type="Proteomes" id="UP000284514"/>
    </source>
</evidence>
<dbReference type="EMBL" id="WCUV01000005">
    <property type="protein sequence ID" value="KAB4093182.1"/>
    <property type="molecule type" value="Genomic_DNA"/>
</dbReference>
<evidence type="ECO:0000313" key="52">
    <source>
        <dbReference type="Proteomes" id="UP000431575"/>
    </source>
</evidence>
<dbReference type="Proteomes" id="UP001055048">
    <property type="component" value="Unassembled WGS sequence"/>
</dbReference>
<dbReference type="RefSeq" id="WP_005824983.1">
    <property type="nucleotide sequence ID" value="NZ_BQNL01000001.1"/>
</dbReference>
<dbReference type="Proteomes" id="UP000260874">
    <property type="component" value="Unassembled WGS sequence"/>
</dbReference>
<dbReference type="Proteomes" id="UP001213309">
    <property type="component" value="Unassembled WGS sequence"/>
</dbReference>
<dbReference type="Proteomes" id="UP000284022">
    <property type="component" value="Unassembled WGS sequence"/>
</dbReference>
<dbReference type="Proteomes" id="UP001222603">
    <property type="component" value="Unassembled WGS sequence"/>
</dbReference>
<reference evidence="36 37" key="1">
    <citation type="submission" date="2015-09" db="EMBL/GenBank/DDBJ databases">
        <authorList>
            <consortium name="Pathogen Informatics"/>
        </authorList>
    </citation>
    <scope>NUCLEOTIDE SEQUENCE [LARGE SCALE GENOMIC DNA]</scope>
    <source>
        <strain evidence="7 36">2789STDY5608791</strain>
        <strain evidence="8 37">2789STDY5834847</strain>
        <strain evidence="9 38">2789STDY5834942</strain>
    </source>
</reference>
<accession>A0A139K895</accession>
<evidence type="ECO:0000313" key="33">
    <source>
        <dbReference type="EMBL" id="RHC75035.1"/>
    </source>
</evidence>
<dbReference type="Pfam" id="PF00254">
    <property type="entry name" value="FKBP_C"/>
    <property type="match status" value="1"/>
</dbReference>
<evidence type="ECO:0000313" key="55">
    <source>
        <dbReference type="Proteomes" id="UP000434462"/>
    </source>
</evidence>
<dbReference type="EMBL" id="CZBF01000002">
    <property type="protein sequence ID" value="CUP63377.1"/>
    <property type="molecule type" value="Genomic_DNA"/>
</dbReference>
<evidence type="ECO:0000313" key="54">
    <source>
        <dbReference type="Proteomes" id="UP000433928"/>
    </source>
</evidence>
<feature type="signal peptide" evidence="5">
    <location>
        <begin position="1"/>
        <end position="20"/>
    </location>
</feature>
<evidence type="ECO:0000313" key="12">
    <source>
        <dbReference type="EMBL" id="KAB4109890.1"/>
    </source>
</evidence>
<evidence type="ECO:0000313" key="47">
    <source>
        <dbReference type="Proteomes" id="UP000284022"/>
    </source>
</evidence>
<evidence type="ECO:0000313" key="51">
    <source>
        <dbReference type="Proteomes" id="UP000286114"/>
    </source>
</evidence>
<name>A0A139K895_BACUN</name>
<dbReference type="EC" id="5.2.1.8" evidence="4"/>
<evidence type="ECO:0000256" key="2">
    <source>
        <dbReference type="ARBA" id="ARBA00023110"/>
    </source>
</evidence>
<evidence type="ECO:0000313" key="61">
    <source>
        <dbReference type="Proteomes" id="UP001218502"/>
    </source>
</evidence>
<dbReference type="EMBL" id="QSOF01000020">
    <property type="protein sequence ID" value="RGI73954.1"/>
    <property type="molecule type" value="Genomic_DNA"/>
</dbReference>
<evidence type="ECO:0000256" key="3">
    <source>
        <dbReference type="PROSITE-ProRule" id="PRU00277"/>
    </source>
</evidence>
<dbReference type="AlphaFoldDB" id="A0A139K895"/>
<evidence type="ECO:0000313" key="19">
    <source>
        <dbReference type="EMBL" id="KAB4246321.1"/>
    </source>
</evidence>
<dbReference type="EMBL" id="QRZC01000002">
    <property type="protein sequence ID" value="RGV46045.1"/>
    <property type="molecule type" value="Genomic_DNA"/>
</dbReference>
<evidence type="ECO:0000313" key="21">
    <source>
        <dbReference type="EMBL" id="MDC1879775.1"/>
    </source>
</evidence>
<dbReference type="EMBL" id="JAQNSI010000095">
    <property type="protein sequence ID" value="MDC1899629.1"/>
    <property type="molecule type" value="Genomic_DNA"/>
</dbReference>
<evidence type="ECO:0000313" key="39">
    <source>
        <dbReference type="Proteomes" id="UP000186549"/>
    </source>
</evidence>
<evidence type="ECO:0000313" key="40">
    <source>
        <dbReference type="Proteomes" id="UP000196329"/>
    </source>
</evidence>
<dbReference type="EMBL" id="CZAF01000005">
    <property type="protein sequence ID" value="CUO89629.1"/>
    <property type="molecule type" value="Genomic_DNA"/>
</dbReference>
<evidence type="ECO:0000259" key="6">
    <source>
        <dbReference type="PROSITE" id="PS50059"/>
    </source>
</evidence>
<evidence type="ECO:0000313" key="25">
    <source>
        <dbReference type="EMBL" id="RGI73954.1"/>
    </source>
</evidence>
<dbReference type="EMBL" id="CYZF01000001">
    <property type="protein sequence ID" value="CUN45088.1"/>
    <property type="molecule type" value="Genomic_DNA"/>
</dbReference>
<dbReference type="EMBL" id="JAQNQY010000002">
    <property type="protein sequence ID" value="MDC1751300.1"/>
    <property type="molecule type" value="Genomic_DNA"/>
</dbReference>
<dbReference type="EMBL" id="JAQNSG010000005">
    <property type="protein sequence ID" value="MDC1879775.1"/>
    <property type="molecule type" value="Genomic_DNA"/>
</dbReference>
<evidence type="ECO:0000313" key="28">
    <source>
        <dbReference type="EMBL" id="RGM56461.1"/>
    </source>
</evidence>
<reference evidence="52 53" key="6">
    <citation type="journal article" date="2019" name="Nat. Med.">
        <title>A library of human gut bacterial isolates paired with longitudinal multiomics data enables mechanistic microbiome research.</title>
        <authorList>
            <person name="Poyet M."/>
            <person name="Groussin M."/>
            <person name="Gibbons S.M."/>
            <person name="Avila-Pacheco J."/>
            <person name="Jiang X."/>
            <person name="Kearney S.M."/>
            <person name="Perrotta A.R."/>
            <person name="Berdy B."/>
            <person name="Zhao S."/>
            <person name="Lieberman T.D."/>
            <person name="Swanson P.K."/>
            <person name="Smith M."/>
            <person name="Roesemann S."/>
            <person name="Alexander J.E."/>
            <person name="Rich S.A."/>
            <person name="Livny J."/>
            <person name="Vlamakis H."/>
            <person name="Clish C."/>
            <person name="Bullock K."/>
            <person name="Deik A."/>
            <person name="Scott J."/>
            <person name="Pierce K.A."/>
            <person name="Xavier R.J."/>
            <person name="Alm E.J."/>
        </authorList>
    </citation>
    <scope>NUCLEOTIDE SEQUENCE [LARGE SCALE GENOMIC DNA]</scope>
    <source>
        <strain evidence="16 60">BIOML-A19</strain>
        <strain evidence="17 58">BIOML-A21</strain>
        <strain evidence="15 54">BIOML-A27</strain>
        <strain evidence="12 57">BIOML-A36</strain>
        <strain evidence="14 56">BIOML-A37</strain>
        <strain evidence="13 55">BIOML-A38</strain>
        <strain evidence="11 53">BIOML-A42</strain>
        <strain evidence="18 59">BIOML-A5</strain>
        <strain evidence="19 52">BIOML-A6</strain>
    </source>
</reference>
<dbReference type="EMBL" id="MNQU01000171">
    <property type="protein sequence ID" value="OKZ35366.1"/>
    <property type="molecule type" value="Genomic_DNA"/>
</dbReference>
<dbReference type="EMBL" id="WCTM01000001">
    <property type="protein sequence ID" value="KAB4246321.1"/>
    <property type="molecule type" value="Genomic_DNA"/>
</dbReference>
<evidence type="ECO:0000313" key="36">
    <source>
        <dbReference type="Proteomes" id="UP000095419"/>
    </source>
</evidence>
<evidence type="ECO:0000313" key="60">
    <source>
        <dbReference type="Proteomes" id="UP000487221"/>
    </source>
</evidence>
<evidence type="ECO:0000313" key="11">
    <source>
        <dbReference type="EMBL" id="KAB4093182.1"/>
    </source>
</evidence>
<evidence type="ECO:0000313" key="20">
    <source>
        <dbReference type="EMBL" id="MDC1751300.1"/>
    </source>
</evidence>
<gene>
    <name evidence="7" type="primary">fklB_1</name>
    <name evidence="24" type="ORF">B5G17_04755</name>
    <name evidence="23" type="ORF">BHV79_06820</name>
    <name evidence="10" type="ORF">CE91St12_04430</name>
    <name evidence="35" type="ORF">DW216_11095</name>
    <name evidence="34" type="ORF">DW729_09090</name>
    <name evidence="33" type="ORF">DW831_05675</name>
    <name evidence="32" type="ORF">DW873_12570</name>
    <name evidence="31" type="ORF">DW988_06355</name>
    <name evidence="30" type="ORF">DWW14_01815</name>
    <name evidence="29" type="ORF">DWW83_12275</name>
    <name evidence="28" type="ORF">DXC07_07925</name>
    <name evidence="27" type="ORF">DXC91_13565</name>
    <name evidence="26" type="ORF">DXD40_06480</name>
    <name evidence="25" type="ORF">DXD90_14035</name>
    <name evidence="7" type="ORF">ERS417307_00153</name>
    <name evidence="8" type="ORF">ERS852462_01924</name>
    <name evidence="9" type="ORF">ERS852554_01282</name>
    <name evidence="19" type="ORF">GAP41_01810</name>
    <name evidence="18" type="ORF">GAP47_10640</name>
    <name evidence="17" type="ORF">GAQ34_01690</name>
    <name evidence="16" type="ORF">GAQ44_05515</name>
    <name evidence="11" type="ORF">GAQ56_08025</name>
    <name evidence="15" type="ORF">GAQ59_07350</name>
    <name evidence="12" type="ORF">GAQ70_08605</name>
    <name evidence="13" type="ORF">GAQ72_08225</name>
    <name evidence="14" type="ORF">GAQ75_14600</name>
    <name evidence="20" type="ORF">POY80_02415</name>
    <name evidence="22" type="ORF">POZ10_03225</name>
    <name evidence="21" type="ORF">POZ24_07010</name>
</gene>
<dbReference type="Proteomes" id="UP000283766">
    <property type="component" value="Unassembled WGS sequence"/>
</dbReference>
<dbReference type="InterPro" id="IPR001179">
    <property type="entry name" value="PPIase_FKBP_dom"/>
</dbReference>
<dbReference type="Proteomes" id="UP000196329">
    <property type="component" value="Unassembled WGS sequence"/>
</dbReference>
<evidence type="ECO:0000313" key="59">
    <source>
        <dbReference type="Proteomes" id="UP000462376"/>
    </source>
</evidence>
<dbReference type="STRING" id="820.ERS852554_01282"/>
<organism evidence="20 61">
    <name type="scientific">Bacteroides uniformis</name>
    <dbReference type="NCBI Taxonomy" id="820"/>
    <lineage>
        <taxon>Bacteria</taxon>
        <taxon>Pseudomonadati</taxon>
        <taxon>Bacteroidota</taxon>
        <taxon>Bacteroidia</taxon>
        <taxon>Bacteroidales</taxon>
        <taxon>Bacteroidaceae</taxon>
        <taxon>Bacteroides</taxon>
    </lineage>
</organism>
<dbReference type="EMBL" id="WCTL01000008">
    <property type="protein sequence ID" value="KAB4236553.1"/>
    <property type="molecule type" value="Genomic_DNA"/>
</dbReference>
<evidence type="ECO:0000313" key="53">
    <source>
        <dbReference type="Proteomes" id="UP000432488"/>
    </source>
</evidence>
<dbReference type="SUPFAM" id="SSF54534">
    <property type="entry name" value="FKBP-like"/>
    <property type="match status" value="1"/>
</dbReference>
<evidence type="ECO:0000313" key="58">
    <source>
        <dbReference type="Proteomes" id="UP000442334"/>
    </source>
</evidence>
<dbReference type="EMBL" id="QSRB01000011">
    <property type="protein sequence ID" value="RGK84527.1"/>
    <property type="molecule type" value="Genomic_DNA"/>
</dbReference>
<evidence type="ECO:0000256" key="5">
    <source>
        <dbReference type="SAM" id="SignalP"/>
    </source>
</evidence>
<dbReference type="EMBL" id="QSIF01000006">
    <property type="protein sequence ID" value="RHC75035.1"/>
    <property type="molecule type" value="Genomic_DNA"/>
</dbReference>
<evidence type="ECO:0000313" key="45">
    <source>
        <dbReference type="Proteomes" id="UP000283684"/>
    </source>
</evidence>
<dbReference type="Proteomes" id="UP000186549">
    <property type="component" value="Unassembled WGS sequence"/>
</dbReference>
<evidence type="ECO:0000313" key="41">
    <source>
        <dbReference type="Proteomes" id="UP000260844"/>
    </source>
</evidence>
<evidence type="ECO:0000313" key="43">
    <source>
        <dbReference type="Proteomes" id="UP000261295"/>
    </source>
</evidence>
<evidence type="ECO:0000313" key="9">
    <source>
        <dbReference type="EMBL" id="CUP63377.1"/>
    </source>
</evidence>
<dbReference type="EMBL" id="QSTL01000005">
    <property type="protein sequence ID" value="RGM56461.1"/>
    <property type="molecule type" value="Genomic_DNA"/>
</dbReference>
<evidence type="ECO:0000313" key="29">
    <source>
        <dbReference type="EMBL" id="RGU39208.1"/>
    </source>
</evidence>
<dbReference type="Proteomes" id="UP000284514">
    <property type="component" value="Unassembled WGS sequence"/>
</dbReference>
<evidence type="ECO:0000313" key="8">
    <source>
        <dbReference type="EMBL" id="CUO89629.1"/>
    </source>
</evidence>
<reference evidence="10" key="7">
    <citation type="submission" date="2022-01" db="EMBL/GenBank/DDBJ databases">
        <title>Novel bile acid biosynthetic pathways are enriched in the microbiome of centenarians.</title>
        <authorList>
            <person name="Sato Y."/>
            <person name="Atarashi K."/>
            <person name="Plichta R.D."/>
            <person name="Arai Y."/>
            <person name="Sasajima S."/>
            <person name="Kearney M.S."/>
            <person name="Suda W."/>
            <person name="Takeshita K."/>
            <person name="Sasaki T."/>
            <person name="Okamoto S."/>
            <person name="Skelly N.A."/>
            <person name="Okamura Y."/>
            <person name="Vlamakis H."/>
            <person name="Li Y."/>
            <person name="Tanoue T."/>
            <person name="Takei H."/>
            <person name="Nittono H."/>
            <person name="Narushima S."/>
            <person name="Irie J."/>
            <person name="Itoh H."/>
            <person name="Moriya K."/>
            <person name="Sugiura Y."/>
            <person name="Suematsu M."/>
            <person name="Moritoki N."/>
            <person name="Shibata S."/>
            <person name="Littman R.D."/>
            <person name="Fischbach A.M."/>
            <person name="Uwamino Y."/>
            <person name="Inoue T."/>
            <person name="Honda A."/>
            <person name="Hattori M."/>
            <person name="Murai T."/>
            <person name="Xavier J.R."/>
            <person name="Hirose N."/>
            <person name="Honda K."/>
        </authorList>
    </citation>
    <scope>NUCLEOTIDE SEQUENCE</scope>
    <source>
        <strain evidence="10">CE91-St12</strain>
    </source>
</reference>
<dbReference type="Proteomes" id="UP000286114">
    <property type="component" value="Unassembled WGS sequence"/>
</dbReference>
<evidence type="ECO:0000313" key="7">
    <source>
        <dbReference type="EMBL" id="CUN45088.1"/>
    </source>
</evidence>
<dbReference type="EMBL" id="QSKL01000005">
    <property type="protein sequence ID" value="RHE60187.1"/>
    <property type="molecule type" value="Genomic_DNA"/>
</dbReference>